<dbReference type="OrthoDB" id="1844152at2759"/>
<evidence type="ECO:0000256" key="5">
    <source>
        <dbReference type="ARBA" id="ARBA00023004"/>
    </source>
</evidence>
<keyword evidence="4" id="KW-0560">Oxidoreductase</keyword>
<comment type="cofactor">
    <cofactor evidence="1 7">
        <name>heme</name>
        <dbReference type="ChEBI" id="CHEBI:30413"/>
    </cofactor>
</comment>
<protein>
    <submittedName>
        <fullName evidence="8">Cytochrome P450</fullName>
    </submittedName>
</protein>
<keyword evidence="9" id="KW-1185">Reference proteome</keyword>
<dbReference type="PRINTS" id="PR00465">
    <property type="entry name" value="EP450IV"/>
</dbReference>
<dbReference type="GeneID" id="37205088"/>
<dbReference type="GO" id="GO:0020037">
    <property type="term" value="F:heme binding"/>
    <property type="evidence" value="ECO:0007669"/>
    <property type="project" value="InterPro"/>
</dbReference>
<evidence type="ECO:0000256" key="6">
    <source>
        <dbReference type="ARBA" id="ARBA00023033"/>
    </source>
</evidence>
<gene>
    <name evidence="8" type="ORF">BO97DRAFT_481128</name>
</gene>
<dbReference type="PANTHER" id="PTHR46206:SF4">
    <property type="entry name" value="P450, PUTATIVE (EUROFUNG)-RELATED"/>
    <property type="match status" value="1"/>
</dbReference>
<evidence type="ECO:0000313" key="8">
    <source>
        <dbReference type="EMBL" id="RAL07615.1"/>
    </source>
</evidence>
<comment type="similarity">
    <text evidence="2">Belongs to the cytochrome P450 family.</text>
</comment>
<dbReference type="GO" id="GO:0019748">
    <property type="term" value="P:secondary metabolic process"/>
    <property type="evidence" value="ECO:0007669"/>
    <property type="project" value="UniProtKB-ARBA"/>
</dbReference>
<feature type="binding site" description="axial binding residue" evidence="7">
    <location>
        <position position="322"/>
    </location>
    <ligand>
        <name>heme</name>
        <dbReference type="ChEBI" id="CHEBI:30413"/>
    </ligand>
    <ligandPart>
        <name>Fe</name>
        <dbReference type="ChEBI" id="CHEBI:18248"/>
    </ligandPart>
</feature>
<dbReference type="STRING" id="1450537.A0A395HK84"/>
<keyword evidence="6" id="KW-0503">Monooxygenase</keyword>
<name>A0A395HK84_ASPHC</name>
<keyword evidence="7" id="KW-0349">Heme</keyword>
<dbReference type="AlphaFoldDB" id="A0A395HK84"/>
<dbReference type="Proteomes" id="UP000248961">
    <property type="component" value="Unassembled WGS sequence"/>
</dbReference>
<proteinExistence type="inferred from homology"/>
<accession>A0A395HK84</accession>
<dbReference type="SUPFAM" id="SSF48264">
    <property type="entry name" value="Cytochrome P450"/>
    <property type="match status" value="1"/>
</dbReference>
<dbReference type="GO" id="GO:0016705">
    <property type="term" value="F:oxidoreductase activity, acting on paired donors, with incorporation or reduction of molecular oxygen"/>
    <property type="evidence" value="ECO:0007669"/>
    <property type="project" value="InterPro"/>
</dbReference>
<evidence type="ECO:0000256" key="1">
    <source>
        <dbReference type="ARBA" id="ARBA00001971"/>
    </source>
</evidence>
<dbReference type="Pfam" id="PF00067">
    <property type="entry name" value="p450"/>
    <property type="match status" value="1"/>
</dbReference>
<keyword evidence="3 7" id="KW-0479">Metal-binding</keyword>
<keyword evidence="5 7" id="KW-0408">Iron</keyword>
<dbReference type="InterPro" id="IPR036396">
    <property type="entry name" value="Cyt_P450_sf"/>
</dbReference>
<evidence type="ECO:0000256" key="4">
    <source>
        <dbReference type="ARBA" id="ARBA00023002"/>
    </source>
</evidence>
<dbReference type="GO" id="GO:0004497">
    <property type="term" value="F:monooxygenase activity"/>
    <property type="evidence" value="ECO:0007669"/>
    <property type="project" value="UniProtKB-KW"/>
</dbReference>
<evidence type="ECO:0000256" key="2">
    <source>
        <dbReference type="ARBA" id="ARBA00010617"/>
    </source>
</evidence>
<dbReference type="InterPro" id="IPR002403">
    <property type="entry name" value="Cyt_P450_E_grp-IV"/>
</dbReference>
<dbReference type="GO" id="GO:0005506">
    <property type="term" value="F:iron ion binding"/>
    <property type="evidence" value="ECO:0007669"/>
    <property type="project" value="InterPro"/>
</dbReference>
<organism evidence="8 9">
    <name type="scientific">Aspergillus homomorphus (strain CBS 101889)</name>
    <dbReference type="NCBI Taxonomy" id="1450537"/>
    <lineage>
        <taxon>Eukaryota</taxon>
        <taxon>Fungi</taxon>
        <taxon>Dikarya</taxon>
        <taxon>Ascomycota</taxon>
        <taxon>Pezizomycotina</taxon>
        <taxon>Eurotiomycetes</taxon>
        <taxon>Eurotiomycetidae</taxon>
        <taxon>Eurotiales</taxon>
        <taxon>Aspergillaceae</taxon>
        <taxon>Aspergillus</taxon>
        <taxon>Aspergillus subgen. Circumdati</taxon>
    </lineage>
</organism>
<sequence length="381" mass="42965">MESMHEAVVDAVDQALKALAIKEKDQDWQPFAAWEVIWFMMIQVATAYIIGPDFGQDPTYIQRCVDFCLQASEFRDYRGMFPESVRPRLVSLSRPGRRLHATIARAKQQLLPEIRQRIARTRDTKLAAGQFRHTLLDASILIKMKNGAIGRDAALADEEKQASILAGDCLLSALEIAYPIAAYVIGMINYSIADPGYADVLRDEIRAALQTTGGTWTIDILDQMPRLESFARETVRCDTTSIFTATRRLQKPVRLDSIGRTLNEGSYVTLPAQWLHQNPAVYPDPERFDGTRFYDSDAHRCATRVSTGTPDFVPFGYGAEMCPGRDLGMRQARLAFAKILMAYDLDSYPVRGLKQPNKASSPTASVDWEFKLQWRRRTSQS</sequence>
<evidence type="ECO:0000256" key="7">
    <source>
        <dbReference type="PIRSR" id="PIRSR602403-1"/>
    </source>
</evidence>
<dbReference type="VEuPathDB" id="FungiDB:BO97DRAFT_481128"/>
<dbReference type="RefSeq" id="XP_025546769.1">
    <property type="nucleotide sequence ID" value="XM_025700799.1"/>
</dbReference>
<dbReference type="InterPro" id="IPR001128">
    <property type="entry name" value="Cyt_P450"/>
</dbReference>
<dbReference type="EMBL" id="KZ824327">
    <property type="protein sequence ID" value="RAL07615.1"/>
    <property type="molecule type" value="Genomic_DNA"/>
</dbReference>
<evidence type="ECO:0000256" key="3">
    <source>
        <dbReference type="ARBA" id="ARBA00022723"/>
    </source>
</evidence>
<dbReference type="Gene3D" id="1.10.630.10">
    <property type="entry name" value="Cytochrome P450"/>
    <property type="match status" value="1"/>
</dbReference>
<reference evidence="8 9" key="1">
    <citation type="submission" date="2018-02" db="EMBL/GenBank/DDBJ databases">
        <title>The genomes of Aspergillus section Nigri reveals drivers in fungal speciation.</title>
        <authorList>
            <consortium name="DOE Joint Genome Institute"/>
            <person name="Vesth T.C."/>
            <person name="Nybo J."/>
            <person name="Theobald S."/>
            <person name="Brandl J."/>
            <person name="Frisvad J.C."/>
            <person name="Nielsen K.F."/>
            <person name="Lyhne E.K."/>
            <person name="Kogle M.E."/>
            <person name="Kuo A."/>
            <person name="Riley R."/>
            <person name="Clum A."/>
            <person name="Nolan M."/>
            <person name="Lipzen A."/>
            <person name="Salamov A."/>
            <person name="Henrissat B."/>
            <person name="Wiebenga A."/>
            <person name="De vries R.P."/>
            <person name="Grigoriev I.V."/>
            <person name="Mortensen U.H."/>
            <person name="Andersen M.R."/>
            <person name="Baker S.E."/>
        </authorList>
    </citation>
    <scope>NUCLEOTIDE SEQUENCE [LARGE SCALE GENOMIC DNA]</scope>
    <source>
        <strain evidence="8 9">CBS 101889</strain>
    </source>
</reference>
<dbReference type="PANTHER" id="PTHR46206">
    <property type="entry name" value="CYTOCHROME P450"/>
    <property type="match status" value="1"/>
</dbReference>
<evidence type="ECO:0000313" key="9">
    <source>
        <dbReference type="Proteomes" id="UP000248961"/>
    </source>
</evidence>